<dbReference type="InterPro" id="IPR036378">
    <property type="entry name" value="FAS1_dom_sf"/>
</dbReference>
<dbReference type="SUPFAM" id="SSF82153">
    <property type="entry name" value="FAS1 domain"/>
    <property type="match status" value="1"/>
</dbReference>
<comment type="caution">
    <text evidence="3">The sequence shown here is derived from an EMBL/GenBank/DDBJ whole genome shotgun (WGS) entry which is preliminary data.</text>
</comment>
<feature type="domain" description="FAS1" evidence="2">
    <location>
        <begin position="168"/>
        <end position="305"/>
    </location>
</feature>
<accession>A0A2H3P754</accession>
<gene>
    <name evidence="3" type="ORF">CRI93_04495</name>
</gene>
<dbReference type="Proteomes" id="UP000221024">
    <property type="component" value="Unassembled WGS sequence"/>
</dbReference>
<dbReference type="GO" id="GO:0005615">
    <property type="term" value="C:extracellular space"/>
    <property type="evidence" value="ECO:0007669"/>
    <property type="project" value="TreeGrafter"/>
</dbReference>
<dbReference type="Gene3D" id="2.30.180.10">
    <property type="entry name" value="FAS1 domain"/>
    <property type="match status" value="1"/>
</dbReference>
<dbReference type="InterPro" id="IPR050904">
    <property type="entry name" value="Adhesion/Biosynth-related"/>
</dbReference>
<proteinExistence type="predicted"/>
<name>A0A2H3P754_9BACT</name>
<dbReference type="SMART" id="SM00554">
    <property type="entry name" value="FAS1"/>
    <property type="match status" value="1"/>
</dbReference>
<evidence type="ECO:0000259" key="2">
    <source>
        <dbReference type="PROSITE" id="PS50213"/>
    </source>
</evidence>
<sequence length="418" mass="43422">MRPTSTVPTLKRALACLPEAEATPKPRSCGGTSTNCFWCNPAFSPLLILARLPMNMTFRTILRLALLLAVAGTLSACDDSSQNIGWEPGDSLAIIGPAEEVAVPGTYEYYVQAFTIDKNYTWSVNGPVEPAYEVRREGEFVDVTYEEPGTYTINIDDGVEYDGSLEVNAVLVDVLTQAGRLYPSLAAAVGEAGLEETLGEASDITVFAPNEGAFEPVLESLDDELPAPGVLADILTYHVAGAEVPASAISDGDEVATLYGDNYPLSLGVSGGTVSVNGVANSATVTAADVPVSGDVALHEIDTVLLPPTASVDITDQAVVVEDDVTTATVAGVYVPGDGGFAAIEDADGNVLGASDYIASGIVNGVSVELDAAIEEDTDVSVVMYSDDGDEAFDASVDAPYERDGESVSDDATLTPAE</sequence>
<dbReference type="Pfam" id="PF23951">
    <property type="entry name" value="DUF7282"/>
    <property type="match status" value="1"/>
</dbReference>
<dbReference type="EMBL" id="PDEP01000003">
    <property type="protein sequence ID" value="PEN08378.1"/>
    <property type="molecule type" value="Genomic_DNA"/>
</dbReference>
<keyword evidence="4" id="KW-1185">Reference proteome</keyword>
<dbReference type="InterPro" id="IPR055706">
    <property type="entry name" value="Slg1/2_DUF7282"/>
</dbReference>
<protein>
    <recommendedName>
        <fullName evidence="2">FAS1 domain-containing protein</fullName>
    </recommendedName>
</protein>
<dbReference type="InterPro" id="IPR000782">
    <property type="entry name" value="FAS1_domain"/>
</dbReference>
<dbReference type="OrthoDB" id="1492838at2"/>
<reference evidence="3 4" key="1">
    <citation type="submission" date="2017-10" db="EMBL/GenBank/DDBJ databases">
        <title>Draft genome of Longimonas halophila.</title>
        <authorList>
            <person name="Goh K.M."/>
            <person name="Shamsir M.S."/>
            <person name="Lim S.W."/>
        </authorList>
    </citation>
    <scope>NUCLEOTIDE SEQUENCE [LARGE SCALE GENOMIC DNA]</scope>
    <source>
        <strain evidence="3 4">KCTC 42399</strain>
    </source>
</reference>
<dbReference type="PROSITE" id="PS50213">
    <property type="entry name" value="FAS1"/>
    <property type="match status" value="1"/>
</dbReference>
<dbReference type="PANTHER" id="PTHR10900">
    <property type="entry name" value="PERIOSTIN-RELATED"/>
    <property type="match status" value="1"/>
</dbReference>
<evidence type="ECO:0000313" key="3">
    <source>
        <dbReference type="EMBL" id="PEN08378.1"/>
    </source>
</evidence>
<evidence type="ECO:0000256" key="1">
    <source>
        <dbReference type="SAM" id="MobiDB-lite"/>
    </source>
</evidence>
<feature type="region of interest" description="Disordered" evidence="1">
    <location>
        <begin position="398"/>
        <end position="418"/>
    </location>
</feature>
<dbReference type="PANTHER" id="PTHR10900:SF77">
    <property type="entry name" value="FI19380P1"/>
    <property type="match status" value="1"/>
</dbReference>
<evidence type="ECO:0000313" key="4">
    <source>
        <dbReference type="Proteomes" id="UP000221024"/>
    </source>
</evidence>
<organism evidence="3 4">
    <name type="scientific">Longimonas halophila</name>
    <dbReference type="NCBI Taxonomy" id="1469170"/>
    <lineage>
        <taxon>Bacteria</taxon>
        <taxon>Pseudomonadati</taxon>
        <taxon>Rhodothermota</taxon>
        <taxon>Rhodothermia</taxon>
        <taxon>Rhodothermales</taxon>
        <taxon>Salisaetaceae</taxon>
        <taxon>Longimonas</taxon>
    </lineage>
</organism>
<dbReference type="AlphaFoldDB" id="A0A2H3P754"/>
<dbReference type="Pfam" id="PF02469">
    <property type="entry name" value="Fasciclin"/>
    <property type="match status" value="1"/>
</dbReference>